<reference evidence="2" key="2">
    <citation type="submission" date="2023-07" db="EMBL/GenBank/DDBJ databases">
        <authorList>
            <consortium name="Lawrence Berkeley National Laboratory"/>
            <person name="Haridas S."/>
            <person name="Hensen N."/>
            <person name="Bonometti L."/>
            <person name="Westerberg I."/>
            <person name="Brannstrom I.O."/>
            <person name="Guillou S."/>
            <person name="Cros-Aarteil S."/>
            <person name="Calhoun S."/>
            <person name="Kuo A."/>
            <person name="Mondo S."/>
            <person name="Pangilinan J."/>
            <person name="Riley R."/>
            <person name="LaButti K."/>
            <person name="Andreopoulos B."/>
            <person name="Lipzen A."/>
            <person name="Chen C."/>
            <person name="Yanf M."/>
            <person name="Daum C."/>
            <person name="Ng V."/>
            <person name="Clum A."/>
            <person name="Steindorff A."/>
            <person name="Ohm R."/>
            <person name="Martin F."/>
            <person name="Silar P."/>
            <person name="Natvig D."/>
            <person name="Lalanne C."/>
            <person name="Gautier V."/>
            <person name="Ament-velasquez S.L."/>
            <person name="Kruys A."/>
            <person name="Hutchinson M.I."/>
            <person name="Powell A.J."/>
            <person name="Barry K."/>
            <person name="Miller A.N."/>
            <person name="Grigoriev I.V."/>
            <person name="Debuchy R."/>
            <person name="Gladieux P."/>
            <person name="Thoren M.H."/>
            <person name="Johannesson H."/>
        </authorList>
    </citation>
    <scope>NUCLEOTIDE SEQUENCE</scope>
    <source>
        <strain evidence="2">FGSC 1904</strain>
    </source>
</reference>
<name>A0AAE0UFC0_SORBR</name>
<evidence type="ECO:0000313" key="3">
    <source>
        <dbReference type="Proteomes" id="UP001281003"/>
    </source>
</evidence>
<keyword evidence="3" id="KW-1185">Reference proteome</keyword>
<gene>
    <name evidence="2" type="ORF">B0T20DRAFT_475850</name>
</gene>
<protein>
    <submittedName>
        <fullName evidence="2">Uncharacterized protein</fullName>
    </submittedName>
</protein>
<dbReference type="Proteomes" id="UP001281003">
    <property type="component" value="Unassembled WGS sequence"/>
</dbReference>
<evidence type="ECO:0000313" key="2">
    <source>
        <dbReference type="EMBL" id="KAK3401740.1"/>
    </source>
</evidence>
<dbReference type="EMBL" id="JAUTDP010000002">
    <property type="protein sequence ID" value="KAK3401740.1"/>
    <property type="molecule type" value="Genomic_DNA"/>
</dbReference>
<comment type="caution">
    <text evidence="2">The sequence shown here is derived from an EMBL/GenBank/DDBJ whole genome shotgun (WGS) entry which is preliminary data.</text>
</comment>
<proteinExistence type="predicted"/>
<evidence type="ECO:0000256" key="1">
    <source>
        <dbReference type="SAM" id="MobiDB-lite"/>
    </source>
</evidence>
<feature type="region of interest" description="Disordered" evidence="1">
    <location>
        <begin position="1"/>
        <end position="23"/>
    </location>
</feature>
<dbReference type="AlphaFoldDB" id="A0AAE0UFC0"/>
<feature type="compositionally biased region" description="Basic and acidic residues" evidence="1">
    <location>
        <begin position="13"/>
        <end position="23"/>
    </location>
</feature>
<sequence length="213" mass="23884">MPASISVSGLDPKPGDRRDSTYPQHREYGLPLLACPEARLWPITLAFARGDPRNPGPYGYNVVVRWLAMSPYGGVSEDLQTQVPPGCKWVSVSDLDLPSNLKARVNKPAANIQHLIIYNLTAPKGEGGKAQCFRLFVKVTDAFSHVVYFNTCVKHEGRRVIDHLMLVDPGAPVSVTPNSSQFEKDGQTMRKWLALWQALDPWPFFYHTHIEFI</sequence>
<reference evidence="2" key="1">
    <citation type="journal article" date="2023" name="Mol. Phylogenet. Evol.">
        <title>Genome-scale phylogeny and comparative genomics of the fungal order Sordariales.</title>
        <authorList>
            <person name="Hensen N."/>
            <person name="Bonometti L."/>
            <person name="Westerberg I."/>
            <person name="Brannstrom I.O."/>
            <person name="Guillou S."/>
            <person name="Cros-Aarteil S."/>
            <person name="Calhoun S."/>
            <person name="Haridas S."/>
            <person name="Kuo A."/>
            <person name="Mondo S."/>
            <person name="Pangilinan J."/>
            <person name="Riley R."/>
            <person name="LaButti K."/>
            <person name="Andreopoulos B."/>
            <person name="Lipzen A."/>
            <person name="Chen C."/>
            <person name="Yan M."/>
            <person name="Daum C."/>
            <person name="Ng V."/>
            <person name="Clum A."/>
            <person name="Steindorff A."/>
            <person name="Ohm R.A."/>
            <person name="Martin F."/>
            <person name="Silar P."/>
            <person name="Natvig D.O."/>
            <person name="Lalanne C."/>
            <person name="Gautier V."/>
            <person name="Ament-Velasquez S.L."/>
            <person name="Kruys A."/>
            <person name="Hutchinson M.I."/>
            <person name="Powell A.J."/>
            <person name="Barry K."/>
            <person name="Miller A.N."/>
            <person name="Grigoriev I.V."/>
            <person name="Debuchy R."/>
            <person name="Gladieux P."/>
            <person name="Hiltunen Thoren M."/>
            <person name="Johannesson H."/>
        </authorList>
    </citation>
    <scope>NUCLEOTIDE SEQUENCE</scope>
    <source>
        <strain evidence="2">FGSC 1904</strain>
    </source>
</reference>
<organism evidence="2 3">
    <name type="scientific">Sordaria brevicollis</name>
    <dbReference type="NCBI Taxonomy" id="83679"/>
    <lineage>
        <taxon>Eukaryota</taxon>
        <taxon>Fungi</taxon>
        <taxon>Dikarya</taxon>
        <taxon>Ascomycota</taxon>
        <taxon>Pezizomycotina</taxon>
        <taxon>Sordariomycetes</taxon>
        <taxon>Sordariomycetidae</taxon>
        <taxon>Sordariales</taxon>
        <taxon>Sordariaceae</taxon>
        <taxon>Sordaria</taxon>
    </lineage>
</organism>
<accession>A0AAE0UFC0</accession>